<evidence type="ECO:0000313" key="3">
    <source>
        <dbReference type="EMBL" id="MCZ0867150.1"/>
    </source>
</evidence>
<dbReference type="InterPro" id="IPR004919">
    <property type="entry name" value="GmrSD_N"/>
</dbReference>
<dbReference type="PANTHER" id="PTHR35149:SF1">
    <property type="entry name" value="DUF5655 DOMAIN-CONTAINING PROTEIN"/>
    <property type="match status" value="1"/>
</dbReference>
<dbReference type="EMBL" id="JAPTGG010000024">
    <property type="protein sequence ID" value="MCZ0867150.1"/>
    <property type="molecule type" value="Genomic_DNA"/>
</dbReference>
<dbReference type="Proteomes" id="UP001069090">
    <property type="component" value="Unassembled WGS sequence"/>
</dbReference>
<dbReference type="GO" id="GO:0004519">
    <property type="term" value="F:endonuclease activity"/>
    <property type="evidence" value="ECO:0007669"/>
    <property type="project" value="UniProtKB-KW"/>
</dbReference>
<dbReference type="RefSeq" id="WP_268905391.1">
    <property type="nucleotide sequence ID" value="NZ_JAPTGG010000024.1"/>
</dbReference>
<keyword evidence="3" id="KW-0540">Nuclease</keyword>
<evidence type="ECO:0000313" key="4">
    <source>
        <dbReference type="Proteomes" id="UP001069090"/>
    </source>
</evidence>
<reference evidence="3 4" key="1">
    <citation type="submission" date="2022-12" db="EMBL/GenBank/DDBJ databases">
        <title>Dasania phycosphaerae sp. nov., isolated from particulate material of the south coast of Korea.</title>
        <authorList>
            <person name="Jiang Y."/>
        </authorList>
    </citation>
    <scope>NUCLEOTIDE SEQUENCE [LARGE SCALE GENOMIC DNA]</scope>
    <source>
        <strain evidence="3 4">GY-19</strain>
    </source>
</reference>
<accession>A0A9J6RR32</accession>
<dbReference type="Pfam" id="PF03235">
    <property type="entry name" value="GmrSD_N"/>
    <property type="match status" value="1"/>
</dbReference>
<keyword evidence="3" id="KW-0255">Endonuclease</keyword>
<keyword evidence="3" id="KW-0378">Hydrolase</keyword>
<dbReference type="AlphaFoldDB" id="A0A9J6RR32"/>
<organism evidence="3 4">
    <name type="scientific">Dasania phycosphaerae</name>
    <dbReference type="NCBI Taxonomy" id="2950436"/>
    <lineage>
        <taxon>Bacteria</taxon>
        <taxon>Pseudomonadati</taxon>
        <taxon>Pseudomonadota</taxon>
        <taxon>Gammaproteobacteria</taxon>
        <taxon>Cellvibrionales</taxon>
        <taxon>Spongiibacteraceae</taxon>
        <taxon>Dasania</taxon>
    </lineage>
</organism>
<feature type="domain" description="GmrSD restriction endonucleases C-terminal" evidence="2">
    <location>
        <begin position="471"/>
        <end position="607"/>
    </location>
</feature>
<comment type="caution">
    <text evidence="3">The sequence shown here is derived from an EMBL/GenBank/DDBJ whole genome shotgun (WGS) entry which is preliminary data.</text>
</comment>
<name>A0A9J6RR32_9GAMM</name>
<evidence type="ECO:0000259" key="2">
    <source>
        <dbReference type="Pfam" id="PF07510"/>
    </source>
</evidence>
<gene>
    <name evidence="3" type="ORF">O0V09_18285</name>
</gene>
<dbReference type="Pfam" id="PF07510">
    <property type="entry name" value="GmrSD_C"/>
    <property type="match status" value="1"/>
</dbReference>
<evidence type="ECO:0000259" key="1">
    <source>
        <dbReference type="Pfam" id="PF03235"/>
    </source>
</evidence>
<protein>
    <submittedName>
        <fullName evidence="3">DUF262 domain-containing HNH endonuclease family protein</fullName>
    </submittedName>
</protein>
<proteinExistence type="predicted"/>
<keyword evidence="4" id="KW-1185">Reference proteome</keyword>
<sequence length="642" mass="76613">MKLNSLSDIFERRLLRIPDYQRGYAWNEHQVADFWEDILQLDSDRIHYTGVITLEPVKPTLYQRWEKDLWLIEGVGFRPFYVVDGQQRLTTSMILLQAILETVPKDSELNYQSITSIRKQFIFFEADNKLQQSFIFGYEKDNPSDEYMKTKIFLEHSGSNQFLETLYTRNLSFAKRYFKECLEGMSVDKVVLIYKKLTQKLKFNLYEIDEEIDVFVTFETMNNRGKPLTSLELLKNRLIYLSTLFKDNDGREQLRININDAWKTMYEYLGKNPDVPLSDNLFLRNHWTMYFKYTRKKGDDYIKYLLEDKFSAKNVTHPSSPEDELKIEEVSEYVKSLQQSIVYWFYIHNPYFAQTNELTESHKRWLDRLERLSFRSFKPLILSAFVSKQDPVMIEKLLEAAERYNFTLFNLSQRRANTGDTEFFSMSRDLLTGEKTIAEVLESINQWINKYYDPDKFLAHIEEKYELDRDGFYHWDGVRYFLYEHEQWLREKGKQATSKLSWDVLKSNKKDHVTLEHIFPQTPDDEYWKERFDHLSELERRYLTHSLGNLLPLSRSKNSALQNDSFTQKVNNGEGIGYYNGSVSENEVAQYPEWTPAQILKRGLDLLHFMEQRWIIELGDFEFKGQLLHLAEIDFSAPERLS</sequence>
<feature type="domain" description="GmrSD restriction endonucleases N-terminal" evidence="1">
    <location>
        <begin position="7"/>
        <end position="238"/>
    </location>
</feature>
<dbReference type="PANTHER" id="PTHR35149">
    <property type="entry name" value="SLL5132 PROTEIN"/>
    <property type="match status" value="1"/>
</dbReference>
<dbReference type="InterPro" id="IPR011089">
    <property type="entry name" value="GmrSD_C"/>
</dbReference>